<organism evidence="2 3">
    <name type="scientific">Parnassius apollo</name>
    <name type="common">Apollo butterfly</name>
    <name type="synonym">Papilio apollo</name>
    <dbReference type="NCBI Taxonomy" id="110799"/>
    <lineage>
        <taxon>Eukaryota</taxon>
        <taxon>Metazoa</taxon>
        <taxon>Ecdysozoa</taxon>
        <taxon>Arthropoda</taxon>
        <taxon>Hexapoda</taxon>
        <taxon>Insecta</taxon>
        <taxon>Pterygota</taxon>
        <taxon>Neoptera</taxon>
        <taxon>Endopterygota</taxon>
        <taxon>Lepidoptera</taxon>
        <taxon>Glossata</taxon>
        <taxon>Ditrysia</taxon>
        <taxon>Papilionoidea</taxon>
        <taxon>Papilionidae</taxon>
        <taxon>Parnassiinae</taxon>
        <taxon>Parnassini</taxon>
        <taxon>Parnassius</taxon>
        <taxon>Parnassius</taxon>
    </lineage>
</organism>
<accession>A0A8S3X385</accession>
<dbReference type="CDD" id="cd23992">
    <property type="entry name" value="PBP_GOBP"/>
    <property type="match status" value="1"/>
</dbReference>
<dbReference type="EMBL" id="CAJQZP010000929">
    <property type="protein sequence ID" value="CAG4996551.1"/>
    <property type="molecule type" value="Genomic_DNA"/>
</dbReference>
<evidence type="ECO:0000313" key="3">
    <source>
        <dbReference type="Proteomes" id="UP000691718"/>
    </source>
</evidence>
<feature type="chain" id="PRO_5035861890" evidence="1">
    <location>
        <begin position="22"/>
        <end position="147"/>
    </location>
</feature>
<dbReference type="Pfam" id="PF01395">
    <property type="entry name" value="PBP_GOBP"/>
    <property type="match status" value="1"/>
</dbReference>
<feature type="signal peptide" evidence="1">
    <location>
        <begin position="1"/>
        <end position="21"/>
    </location>
</feature>
<dbReference type="GO" id="GO:0005549">
    <property type="term" value="F:odorant binding"/>
    <property type="evidence" value="ECO:0007669"/>
    <property type="project" value="InterPro"/>
</dbReference>
<dbReference type="Proteomes" id="UP000691718">
    <property type="component" value="Unassembled WGS sequence"/>
</dbReference>
<name>A0A8S3X385_PARAO</name>
<proteinExistence type="predicted"/>
<sequence length="147" mass="16724">MSIFILVQCFCFISATMAGSAAEVKELFLQQITECNKEHPINAEEINMLQKHIVPESKTGRCHLACLFRKTKWMDEKGMFVLENAVKLAEEKHPKDSAKLENSRNLFELCKKVNEETFSDGEEGCERAAKLSTCLTENAKKFGFQLE</sequence>
<dbReference type="InterPro" id="IPR006170">
    <property type="entry name" value="PBP/GOBP"/>
</dbReference>
<protein>
    <submittedName>
        <fullName evidence="2">(apollo) hypothetical protein</fullName>
    </submittedName>
</protein>
<evidence type="ECO:0000313" key="2">
    <source>
        <dbReference type="EMBL" id="CAG4996551.1"/>
    </source>
</evidence>
<keyword evidence="3" id="KW-1185">Reference proteome</keyword>
<dbReference type="PANTHER" id="PTHR21364">
    <property type="entry name" value="GENERAL ODORANT-BINDING PROTEIN 19A"/>
    <property type="match status" value="1"/>
</dbReference>
<evidence type="ECO:0000256" key="1">
    <source>
        <dbReference type="SAM" id="SignalP"/>
    </source>
</evidence>
<reference evidence="2" key="1">
    <citation type="submission" date="2021-04" db="EMBL/GenBank/DDBJ databases">
        <authorList>
            <person name="Tunstrom K."/>
        </authorList>
    </citation>
    <scope>NUCLEOTIDE SEQUENCE</scope>
</reference>
<dbReference type="AlphaFoldDB" id="A0A8S3X385"/>
<dbReference type="OrthoDB" id="6618046at2759"/>
<dbReference type="SMART" id="SM00708">
    <property type="entry name" value="PhBP"/>
    <property type="match status" value="1"/>
</dbReference>
<keyword evidence="1" id="KW-0732">Signal</keyword>
<dbReference type="PANTHER" id="PTHR21364:SF2">
    <property type="entry name" value="GENERAL ODORANT-BINDING PROTEIN 19A"/>
    <property type="match status" value="1"/>
</dbReference>
<gene>
    <name evidence="2" type="ORF">PAPOLLO_LOCUS13018</name>
</gene>
<comment type="caution">
    <text evidence="2">The sequence shown here is derived from an EMBL/GenBank/DDBJ whole genome shotgun (WGS) entry which is preliminary data.</text>
</comment>